<dbReference type="Proteomes" id="UP001165960">
    <property type="component" value="Unassembled WGS sequence"/>
</dbReference>
<reference evidence="1" key="1">
    <citation type="submission" date="2022-04" db="EMBL/GenBank/DDBJ databases">
        <title>Genome of the entomopathogenic fungus Entomophthora muscae.</title>
        <authorList>
            <person name="Elya C."/>
            <person name="Lovett B.R."/>
            <person name="Lee E."/>
            <person name="Macias A.M."/>
            <person name="Hajek A.E."/>
            <person name="De Bivort B.L."/>
            <person name="Kasson M.T."/>
            <person name="De Fine Licht H.H."/>
            <person name="Stajich J.E."/>
        </authorList>
    </citation>
    <scope>NUCLEOTIDE SEQUENCE</scope>
    <source>
        <strain evidence="1">Berkeley</strain>
    </source>
</reference>
<comment type="caution">
    <text evidence="1">The sequence shown here is derived from an EMBL/GenBank/DDBJ whole genome shotgun (WGS) entry which is preliminary data.</text>
</comment>
<sequence length="108" mass="12790">MFDLKQKSKPKAPEKVFPVGEKELPAFEEAVAEHSSKIEYSGKYHDDHFEYRHVILPDEIARYLPKEDLLREEDVRRFGVIQSPGWEHFMIHRVHNLNGLLLFKFLPC</sequence>
<dbReference type="EMBL" id="QTSX02000052">
    <property type="protein sequence ID" value="KAJ9089346.1"/>
    <property type="molecule type" value="Genomic_DNA"/>
</dbReference>
<name>A0ACC2URJ0_9FUNG</name>
<organism evidence="1 2">
    <name type="scientific">Entomophthora muscae</name>
    <dbReference type="NCBI Taxonomy" id="34485"/>
    <lineage>
        <taxon>Eukaryota</taxon>
        <taxon>Fungi</taxon>
        <taxon>Fungi incertae sedis</taxon>
        <taxon>Zoopagomycota</taxon>
        <taxon>Entomophthoromycotina</taxon>
        <taxon>Entomophthoromycetes</taxon>
        <taxon>Entomophthorales</taxon>
        <taxon>Entomophthoraceae</taxon>
        <taxon>Entomophthora</taxon>
    </lineage>
</organism>
<proteinExistence type="predicted"/>
<gene>
    <name evidence="1" type="primary">cks1b_1</name>
    <name evidence="1" type="ORF">DSO57_1013928</name>
</gene>
<evidence type="ECO:0000313" key="1">
    <source>
        <dbReference type="EMBL" id="KAJ9089346.1"/>
    </source>
</evidence>
<keyword evidence="2" id="KW-1185">Reference proteome</keyword>
<accession>A0ACC2URJ0</accession>
<protein>
    <submittedName>
        <fullName evidence="1">Cks1bp, variant 2</fullName>
    </submittedName>
</protein>
<evidence type="ECO:0000313" key="2">
    <source>
        <dbReference type="Proteomes" id="UP001165960"/>
    </source>
</evidence>